<evidence type="ECO:0000256" key="2">
    <source>
        <dbReference type="SAM" id="Phobius"/>
    </source>
</evidence>
<organism evidence="3 4">
    <name type="scientific">Hohenbuehelia grisea</name>
    <dbReference type="NCBI Taxonomy" id="104357"/>
    <lineage>
        <taxon>Eukaryota</taxon>
        <taxon>Fungi</taxon>
        <taxon>Dikarya</taxon>
        <taxon>Basidiomycota</taxon>
        <taxon>Agaricomycotina</taxon>
        <taxon>Agaricomycetes</taxon>
        <taxon>Agaricomycetidae</taxon>
        <taxon>Agaricales</taxon>
        <taxon>Pleurotineae</taxon>
        <taxon>Pleurotaceae</taxon>
        <taxon>Hohenbuehelia</taxon>
    </lineage>
</organism>
<dbReference type="Gene3D" id="1.20.5.510">
    <property type="entry name" value="Single helix bin"/>
    <property type="match status" value="1"/>
</dbReference>
<dbReference type="Proteomes" id="UP001556367">
    <property type="component" value="Unassembled WGS sequence"/>
</dbReference>
<proteinExistence type="predicted"/>
<evidence type="ECO:0000313" key="4">
    <source>
        <dbReference type="Proteomes" id="UP001556367"/>
    </source>
</evidence>
<evidence type="ECO:0000313" key="3">
    <source>
        <dbReference type="EMBL" id="KAL0956763.1"/>
    </source>
</evidence>
<reference evidence="4" key="1">
    <citation type="submission" date="2024-06" db="EMBL/GenBank/DDBJ databases">
        <title>Multi-omics analyses provide insights into the biosynthesis of the anticancer antibiotic pleurotin in Hohenbuehelia grisea.</title>
        <authorList>
            <person name="Weaver J.A."/>
            <person name="Alberti F."/>
        </authorList>
    </citation>
    <scope>NUCLEOTIDE SEQUENCE [LARGE SCALE GENOMIC DNA]</scope>
    <source>
        <strain evidence="4">T-177</strain>
    </source>
</reference>
<keyword evidence="2" id="KW-1133">Transmembrane helix</keyword>
<keyword evidence="4" id="KW-1185">Reference proteome</keyword>
<keyword evidence="2" id="KW-0812">Transmembrane</keyword>
<feature type="transmembrane region" description="Helical" evidence="2">
    <location>
        <begin position="48"/>
        <end position="71"/>
    </location>
</feature>
<sequence>MSTPGAIILQHLNSSTTSHISQALPTSWLSKLNRSAVAISSESGPRSAAIIGGVIGGIVFLLLVAVSVFILRRRRLQRRHRIVDPNMDIKEAERASIVPFIAWGQHQPDPRIKPTTGDIRMGESFDPSPPPLPPSESKGLNALPSRARDHVPLSCTPNAAGTWALGEQ</sequence>
<dbReference type="EMBL" id="JASNQZ010000006">
    <property type="protein sequence ID" value="KAL0956763.1"/>
    <property type="molecule type" value="Genomic_DNA"/>
</dbReference>
<accession>A0ABR3JLT3</accession>
<keyword evidence="2" id="KW-0472">Membrane</keyword>
<feature type="region of interest" description="Disordered" evidence="1">
    <location>
        <begin position="109"/>
        <end position="168"/>
    </location>
</feature>
<name>A0ABR3JLT3_9AGAR</name>
<gene>
    <name evidence="3" type="ORF">HGRIS_002882</name>
</gene>
<comment type="caution">
    <text evidence="3">The sequence shown here is derived from an EMBL/GenBank/DDBJ whole genome shotgun (WGS) entry which is preliminary data.</text>
</comment>
<evidence type="ECO:0000256" key="1">
    <source>
        <dbReference type="SAM" id="MobiDB-lite"/>
    </source>
</evidence>
<protein>
    <submittedName>
        <fullName evidence="3">Uncharacterized protein</fullName>
    </submittedName>
</protein>